<name>A0ABU6QAW0_9FABA</name>
<evidence type="ECO:0000256" key="1">
    <source>
        <dbReference type="SAM" id="MobiDB-lite"/>
    </source>
</evidence>
<organism evidence="2 3">
    <name type="scientific">Stylosanthes scabra</name>
    <dbReference type="NCBI Taxonomy" id="79078"/>
    <lineage>
        <taxon>Eukaryota</taxon>
        <taxon>Viridiplantae</taxon>
        <taxon>Streptophyta</taxon>
        <taxon>Embryophyta</taxon>
        <taxon>Tracheophyta</taxon>
        <taxon>Spermatophyta</taxon>
        <taxon>Magnoliopsida</taxon>
        <taxon>eudicotyledons</taxon>
        <taxon>Gunneridae</taxon>
        <taxon>Pentapetalae</taxon>
        <taxon>rosids</taxon>
        <taxon>fabids</taxon>
        <taxon>Fabales</taxon>
        <taxon>Fabaceae</taxon>
        <taxon>Papilionoideae</taxon>
        <taxon>50 kb inversion clade</taxon>
        <taxon>dalbergioids sensu lato</taxon>
        <taxon>Dalbergieae</taxon>
        <taxon>Pterocarpus clade</taxon>
        <taxon>Stylosanthes</taxon>
    </lineage>
</organism>
<evidence type="ECO:0000313" key="2">
    <source>
        <dbReference type="EMBL" id="MED6108802.1"/>
    </source>
</evidence>
<feature type="compositionally biased region" description="Basic residues" evidence="1">
    <location>
        <begin position="84"/>
        <end position="95"/>
    </location>
</feature>
<evidence type="ECO:0000313" key="3">
    <source>
        <dbReference type="Proteomes" id="UP001341840"/>
    </source>
</evidence>
<comment type="caution">
    <text evidence="2">The sequence shown here is derived from an EMBL/GenBank/DDBJ whole genome shotgun (WGS) entry which is preliminary data.</text>
</comment>
<dbReference type="Proteomes" id="UP001341840">
    <property type="component" value="Unassembled WGS sequence"/>
</dbReference>
<feature type="region of interest" description="Disordered" evidence="1">
    <location>
        <begin position="63"/>
        <end position="99"/>
    </location>
</feature>
<gene>
    <name evidence="2" type="ORF">PIB30_027626</name>
</gene>
<accession>A0ABU6QAW0</accession>
<keyword evidence="3" id="KW-1185">Reference proteome</keyword>
<evidence type="ECO:0008006" key="4">
    <source>
        <dbReference type="Google" id="ProtNLM"/>
    </source>
</evidence>
<dbReference type="EMBL" id="JASCZI010000107">
    <property type="protein sequence ID" value="MED6108802.1"/>
    <property type="molecule type" value="Genomic_DNA"/>
</dbReference>
<sequence length="109" mass="12263">MALLVSAQNNFKNGLVPLADKLDENNFWSWKKSVLLTVRTLKLQDHLSFDKIPPQYEEILEAEADSDSASKSGVAAPDSADNRRKGRNLKPRQSKNPRNILIGYKMIVP</sequence>
<proteinExistence type="predicted"/>
<reference evidence="2 3" key="1">
    <citation type="journal article" date="2023" name="Plants (Basel)">
        <title>Bridging the Gap: Combining Genomics and Transcriptomics Approaches to Understand Stylosanthes scabra, an Orphan Legume from the Brazilian Caatinga.</title>
        <authorList>
            <person name="Ferreira-Neto J.R.C."/>
            <person name="da Silva M.D."/>
            <person name="Binneck E."/>
            <person name="de Melo N.F."/>
            <person name="da Silva R.H."/>
            <person name="de Melo A.L.T.M."/>
            <person name="Pandolfi V."/>
            <person name="Bustamante F.O."/>
            <person name="Brasileiro-Vidal A.C."/>
            <person name="Benko-Iseppon A.M."/>
        </authorList>
    </citation>
    <scope>NUCLEOTIDE SEQUENCE [LARGE SCALE GENOMIC DNA]</scope>
    <source>
        <tissue evidence="2">Leaves</tissue>
    </source>
</reference>
<protein>
    <recommendedName>
        <fullName evidence="4">Retrotransposon Copia-like N-terminal domain-containing protein</fullName>
    </recommendedName>
</protein>